<dbReference type="InterPro" id="IPR001131">
    <property type="entry name" value="Peptidase_M24B_aminopep-P_CS"/>
</dbReference>
<dbReference type="InterPro" id="IPR052433">
    <property type="entry name" value="X-Pro_dipept-like"/>
</dbReference>
<evidence type="ECO:0000256" key="6">
    <source>
        <dbReference type="ARBA" id="ARBA00023211"/>
    </source>
</evidence>
<evidence type="ECO:0000313" key="10">
    <source>
        <dbReference type="EMBL" id="SDX43297.1"/>
    </source>
</evidence>
<evidence type="ECO:0000256" key="2">
    <source>
        <dbReference type="ARBA" id="ARBA00022723"/>
    </source>
</evidence>
<dbReference type="SUPFAM" id="SSF55920">
    <property type="entry name" value="Creatinase/aminopeptidase"/>
    <property type="match status" value="1"/>
</dbReference>
<dbReference type="PROSITE" id="PS00491">
    <property type="entry name" value="PROLINE_PEPTIDASE"/>
    <property type="match status" value="1"/>
</dbReference>
<dbReference type="RefSeq" id="WP_092569779.1">
    <property type="nucleotide sequence ID" value="NZ_BMXH01000003.1"/>
</dbReference>
<keyword evidence="6 7" id="KW-0464">Manganese</keyword>
<evidence type="ECO:0000259" key="8">
    <source>
        <dbReference type="Pfam" id="PF00557"/>
    </source>
</evidence>
<dbReference type="InterPro" id="IPR022846">
    <property type="entry name" value="X_Pro_dipept"/>
</dbReference>
<dbReference type="PANTHER" id="PTHR43226:SF8">
    <property type="entry name" value="XAA-PRO DIPEPTIDASE"/>
    <property type="match status" value="1"/>
</dbReference>
<dbReference type="Pfam" id="PF21216">
    <property type="entry name" value="PepQ_N"/>
    <property type="match status" value="1"/>
</dbReference>
<evidence type="ECO:0000259" key="9">
    <source>
        <dbReference type="Pfam" id="PF21216"/>
    </source>
</evidence>
<evidence type="ECO:0000313" key="11">
    <source>
        <dbReference type="Proteomes" id="UP000198500"/>
    </source>
</evidence>
<dbReference type="GO" id="GO:0006508">
    <property type="term" value="P:proteolysis"/>
    <property type="evidence" value="ECO:0007669"/>
    <property type="project" value="UniProtKB-KW"/>
</dbReference>
<comment type="function">
    <text evidence="7">Splits dipeptides with a prolyl residue in the C-terminal position.</text>
</comment>
<sequence>MTNDLETAQYQHLERLQDGYERVLADQGYDGVLIYSGQAYTQYGDDQPVGFVTYGHFMHWIPMPEIEYSWILIRPGHRPLLRFHAPSDFWHLPQTLPNAAWVTAFDIDWSDNTAPPSLPKGHFALLGDIDGDTALSLGGDLNPAPLLLALDELRMYKDDFEIWCLREANRQALVGHQAAAEAFLAGKSELACHLAYLTASQQRESALPYPSIIALNRHAGVLHYQHYAVDSPTMRHSLLVDAGYRHQGYCADISRTTPGPGADERFSALLNAVSVLQQRLIDALRPGLPFSELHQTMHEGLGNLLSEHGIVRGSAEAAVEQGITRVFCPHGLGHSLGIQVHDVGGRVSSDGTPLPAPPSDPALRLTRYLESGMVVTIEPGLYFIPMLLDNLRAQPAGRTVEWNIVDPLISHGGIRIEDNLLITNEGHENLTCPGE</sequence>
<gene>
    <name evidence="7" type="primary">pepQ</name>
    <name evidence="10" type="ORF">SAMN05443545_105274</name>
</gene>
<evidence type="ECO:0000256" key="4">
    <source>
        <dbReference type="ARBA" id="ARBA00022997"/>
    </source>
</evidence>
<proteinExistence type="inferred from homology"/>
<keyword evidence="5 7" id="KW-0482">Metalloprotease</keyword>
<dbReference type="Gene3D" id="3.40.350.10">
    <property type="entry name" value="Creatinase/prolidase N-terminal domain"/>
    <property type="match status" value="1"/>
</dbReference>
<protein>
    <recommendedName>
        <fullName evidence="7">Xaa-Pro dipeptidase</fullName>
        <shortName evidence="7">X-Pro dipeptidase</shortName>
        <ecNumber evidence="7">3.4.13.9</ecNumber>
    </recommendedName>
    <alternativeName>
        <fullName evidence="7">Imidodipeptidase</fullName>
    </alternativeName>
    <alternativeName>
        <fullName evidence="7">Proline dipeptidase</fullName>
        <shortName evidence="7">Prolidase</shortName>
    </alternativeName>
</protein>
<feature type="binding site" evidence="7">
    <location>
        <position position="378"/>
    </location>
    <ligand>
        <name>Mn(2+)</name>
        <dbReference type="ChEBI" id="CHEBI:29035"/>
        <label>1</label>
    </ligand>
</feature>
<reference evidence="10 11" key="1">
    <citation type="submission" date="2016-10" db="EMBL/GenBank/DDBJ databases">
        <authorList>
            <person name="de Groot N.N."/>
        </authorList>
    </citation>
    <scope>NUCLEOTIDE SEQUENCE [LARGE SCALE GENOMIC DNA]</scope>
    <source>
        <strain evidence="10 11">DSM 19219</strain>
    </source>
</reference>
<accession>A0A1H3BN75</accession>
<dbReference type="Gene3D" id="3.90.230.10">
    <property type="entry name" value="Creatinase/methionine aminopeptidase superfamily"/>
    <property type="match status" value="1"/>
</dbReference>
<feature type="binding site" evidence="7">
    <location>
        <position position="252"/>
    </location>
    <ligand>
        <name>Mn(2+)</name>
        <dbReference type="ChEBI" id="CHEBI:29035"/>
        <label>2</label>
    </ligand>
</feature>
<dbReference type="HAMAP" id="MF_01279">
    <property type="entry name" value="X_Pro_dipeptid"/>
    <property type="match status" value="1"/>
</dbReference>
<dbReference type="GO" id="GO:0008235">
    <property type="term" value="F:metalloexopeptidase activity"/>
    <property type="evidence" value="ECO:0007669"/>
    <property type="project" value="UniProtKB-UniRule"/>
</dbReference>
<feature type="binding site" evidence="7">
    <location>
        <position position="334"/>
    </location>
    <ligand>
        <name>Mn(2+)</name>
        <dbReference type="ChEBI" id="CHEBI:29035"/>
        <label>1</label>
    </ligand>
</feature>
<comment type="similarity">
    <text evidence="7">Belongs to the peptidase M24B family. Bacterial-type prolidase subfamily.</text>
</comment>
<dbReference type="Proteomes" id="UP000198500">
    <property type="component" value="Unassembled WGS sequence"/>
</dbReference>
<keyword evidence="2 7" id="KW-0479">Metal-binding</keyword>
<dbReference type="STRING" id="574349.SAMN05443545_105274"/>
<feature type="binding site" evidence="7">
    <location>
        <position position="417"/>
    </location>
    <ligand>
        <name>Mn(2+)</name>
        <dbReference type="ChEBI" id="CHEBI:29035"/>
        <label>1</label>
    </ligand>
</feature>
<evidence type="ECO:0000256" key="3">
    <source>
        <dbReference type="ARBA" id="ARBA00022801"/>
    </source>
</evidence>
<dbReference type="Pfam" id="PF00557">
    <property type="entry name" value="Peptidase_M24"/>
    <property type="match status" value="1"/>
</dbReference>
<dbReference type="GO" id="GO:0046872">
    <property type="term" value="F:metal ion binding"/>
    <property type="evidence" value="ECO:0007669"/>
    <property type="project" value="UniProtKB-KW"/>
</dbReference>
<feature type="binding site" evidence="7">
    <location>
        <position position="241"/>
    </location>
    <ligand>
        <name>Mn(2+)</name>
        <dbReference type="ChEBI" id="CHEBI:29035"/>
        <label>2</label>
    </ligand>
</feature>
<dbReference type="InterPro" id="IPR000994">
    <property type="entry name" value="Pept_M24"/>
</dbReference>
<dbReference type="GO" id="GO:0016795">
    <property type="term" value="F:phosphoric triester hydrolase activity"/>
    <property type="evidence" value="ECO:0007669"/>
    <property type="project" value="InterPro"/>
</dbReference>
<dbReference type="PANTHER" id="PTHR43226">
    <property type="entry name" value="XAA-PRO AMINOPEPTIDASE 3"/>
    <property type="match status" value="1"/>
</dbReference>
<keyword evidence="3 7" id="KW-0378">Hydrolase</keyword>
<keyword evidence="4 7" id="KW-0224">Dipeptidase</keyword>
<dbReference type="OrthoDB" id="9806388at2"/>
<feature type="domain" description="Peptidase M24" evidence="8">
    <location>
        <begin position="164"/>
        <end position="424"/>
    </location>
</feature>
<feature type="binding site" evidence="7">
    <location>
        <position position="417"/>
    </location>
    <ligand>
        <name>Mn(2+)</name>
        <dbReference type="ChEBI" id="CHEBI:29035"/>
        <label>2</label>
    </ligand>
</feature>
<evidence type="ECO:0000256" key="1">
    <source>
        <dbReference type="ARBA" id="ARBA00022670"/>
    </source>
</evidence>
<evidence type="ECO:0000256" key="5">
    <source>
        <dbReference type="ARBA" id="ARBA00023049"/>
    </source>
</evidence>
<feature type="binding site" evidence="7">
    <location>
        <position position="252"/>
    </location>
    <ligand>
        <name>Mn(2+)</name>
        <dbReference type="ChEBI" id="CHEBI:29035"/>
        <label>1</label>
    </ligand>
</feature>
<dbReference type="InterPro" id="IPR036005">
    <property type="entry name" value="Creatinase/aminopeptidase-like"/>
</dbReference>
<dbReference type="InterPro" id="IPR048819">
    <property type="entry name" value="PepQ_N"/>
</dbReference>
<dbReference type="EMBL" id="FNNI01000005">
    <property type="protein sequence ID" value="SDX43297.1"/>
    <property type="molecule type" value="Genomic_DNA"/>
</dbReference>
<dbReference type="EC" id="3.4.13.9" evidence="7"/>
<comment type="catalytic activity">
    <reaction evidence="7">
        <text>Xaa-L-Pro dipeptide + H2O = an L-alpha-amino acid + L-proline</text>
        <dbReference type="Rhea" id="RHEA:76407"/>
        <dbReference type="ChEBI" id="CHEBI:15377"/>
        <dbReference type="ChEBI" id="CHEBI:59869"/>
        <dbReference type="ChEBI" id="CHEBI:60039"/>
        <dbReference type="ChEBI" id="CHEBI:195196"/>
        <dbReference type="EC" id="3.4.13.9"/>
    </reaction>
</comment>
<keyword evidence="1 7" id="KW-0645">Protease</keyword>
<dbReference type="InterPro" id="IPR029149">
    <property type="entry name" value="Creatin/AminoP/Spt16_N"/>
</dbReference>
<organism evidence="10 11">
    <name type="scientific">Aidingimonas halophila</name>
    <dbReference type="NCBI Taxonomy" id="574349"/>
    <lineage>
        <taxon>Bacteria</taxon>
        <taxon>Pseudomonadati</taxon>
        <taxon>Pseudomonadota</taxon>
        <taxon>Gammaproteobacteria</taxon>
        <taxon>Oceanospirillales</taxon>
        <taxon>Halomonadaceae</taxon>
        <taxon>Aidingimonas</taxon>
    </lineage>
</organism>
<dbReference type="AlphaFoldDB" id="A0A1H3BN75"/>
<dbReference type="GO" id="GO:0004177">
    <property type="term" value="F:aminopeptidase activity"/>
    <property type="evidence" value="ECO:0007669"/>
    <property type="project" value="TreeGrafter"/>
</dbReference>
<name>A0A1H3BN75_9GAMM</name>
<dbReference type="GO" id="GO:0102009">
    <property type="term" value="F:proline dipeptidase activity"/>
    <property type="evidence" value="ECO:0007669"/>
    <property type="project" value="UniProtKB-EC"/>
</dbReference>
<keyword evidence="11" id="KW-1185">Reference proteome</keyword>
<evidence type="ECO:0000256" key="7">
    <source>
        <dbReference type="HAMAP-Rule" id="MF_01279"/>
    </source>
</evidence>
<comment type="cofactor">
    <cofactor evidence="7">
        <name>Mn(2+)</name>
        <dbReference type="ChEBI" id="CHEBI:29035"/>
    </cofactor>
    <text evidence="7">Binds 2 manganese ions per subunit.</text>
</comment>
<dbReference type="NCBIfam" id="NF010133">
    <property type="entry name" value="PRK13607.1"/>
    <property type="match status" value="1"/>
</dbReference>
<feature type="domain" description="Xaa-Pro dipeptidase N-terminal" evidence="9">
    <location>
        <begin position="11"/>
        <end position="150"/>
    </location>
</feature>
<dbReference type="GO" id="GO:0005829">
    <property type="term" value="C:cytosol"/>
    <property type="evidence" value="ECO:0007669"/>
    <property type="project" value="TreeGrafter"/>
</dbReference>